<dbReference type="EMBL" id="SDIL01000189">
    <property type="protein sequence ID" value="RXK34799.1"/>
    <property type="molecule type" value="Genomic_DNA"/>
</dbReference>
<feature type="non-terminal residue" evidence="2">
    <location>
        <position position="178"/>
    </location>
</feature>
<feature type="region of interest" description="Disordered" evidence="1">
    <location>
        <begin position="157"/>
        <end position="178"/>
    </location>
</feature>
<evidence type="ECO:0000313" key="3">
    <source>
        <dbReference type="Proteomes" id="UP000289152"/>
    </source>
</evidence>
<dbReference type="AlphaFoldDB" id="A0A4Q1B7X6"/>
<comment type="caution">
    <text evidence="2">The sequence shown here is derived from an EMBL/GenBank/DDBJ whole genome shotgun (WGS) entry which is preliminary data.</text>
</comment>
<organism evidence="2 3">
    <name type="scientific">Tremella mesenterica</name>
    <name type="common">Jelly fungus</name>
    <dbReference type="NCBI Taxonomy" id="5217"/>
    <lineage>
        <taxon>Eukaryota</taxon>
        <taxon>Fungi</taxon>
        <taxon>Dikarya</taxon>
        <taxon>Basidiomycota</taxon>
        <taxon>Agaricomycotina</taxon>
        <taxon>Tremellomycetes</taxon>
        <taxon>Tremellales</taxon>
        <taxon>Tremellaceae</taxon>
        <taxon>Tremella</taxon>
    </lineage>
</organism>
<evidence type="ECO:0000256" key="1">
    <source>
        <dbReference type="SAM" id="MobiDB-lite"/>
    </source>
</evidence>
<keyword evidence="3" id="KW-1185">Reference proteome</keyword>
<accession>A0A4Q1B7X6</accession>
<name>A0A4Q1B7X6_TREME</name>
<reference evidence="2 3" key="1">
    <citation type="submission" date="2016-06" db="EMBL/GenBank/DDBJ databases">
        <title>Evolution of pathogenesis and genome organization in the Tremellales.</title>
        <authorList>
            <person name="Cuomo C."/>
            <person name="Litvintseva A."/>
            <person name="Heitman J."/>
            <person name="Chen Y."/>
            <person name="Sun S."/>
            <person name="Springer D."/>
            <person name="Dromer F."/>
            <person name="Young S."/>
            <person name="Zeng Q."/>
            <person name="Chapman S."/>
            <person name="Gujja S."/>
            <person name="Saif S."/>
            <person name="Birren B."/>
        </authorList>
    </citation>
    <scope>NUCLEOTIDE SEQUENCE [LARGE SCALE GENOMIC DNA]</scope>
    <source>
        <strain evidence="2 3">ATCC 28783</strain>
    </source>
</reference>
<sequence length="178" mass="19574">MSENTNNHAPQAATSITSTEGELTAQVVRSRIQDLFIHLNEANEHKSLGHDQLTLLHVKSTWPVPSKGSWLVVDPPYDAHGKALPFDTSRSKVDSLLKSDKWRPILVPILSKLFEVYEDRACYGGEGGGHRFVTETIPSYLNFYIKDPASATGDTELAPADLAQETDVDSDGDVPMLN</sequence>
<proteinExistence type="predicted"/>
<dbReference type="InParanoid" id="A0A4Q1B7X6"/>
<feature type="region of interest" description="Disordered" evidence="1">
    <location>
        <begin position="1"/>
        <end position="20"/>
    </location>
</feature>
<dbReference type="Proteomes" id="UP000289152">
    <property type="component" value="Unassembled WGS sequence"/>
</dbReference>
<protein>
    <submittedName>
        <fullName evidence="2">Uncharacterized protein</fullName>
    </submittedName>
</protein>
<gene>
    <name evidence="2" type="ORF">M231_07945</name>
</gene>
<evidence type="ECO:0000313" key="2">
    <source>
        <dbReference type="EMBL" id="RXK34799.1"/>
    </source>
</evidence>